<evidence type="ECO:0000313" key="2">
    <source>
        <dbReference type="Proteomes" id="UP000253495"/>
    </source>
</evidence>
<name>A0A368VP16_9ACTN</name>
<accession>A0A368VP16</accession>
<dbReference type="EMBL" id="QPJC01000007">
    <property type="protein sequence ID" value="RCW43260.1"/>
    <property type="molecule type" value="Genomic_DNA"/>
</dbReference>
<evidence type="ECO:0000313" key="1">
    <source>
        <dbReference type="EMBL" id="RCW43260.1"/>
    </source>
</evidence>
<dbReference type="Proteomes" id="UP000253495">
    <property type="component" value="Unassembled WGS sequence"/>
</dbReference>
<proteinExistence type="predicted"/>
<protein>
    <submittedName>
        <fullName evidence="1">Uncharacterized protein</fullName>
    </submittedName>
</protein>
<keyword evidence="2" id="KW-1185">Reference proteome</keyword>
<dbReference type="AlphaFoldDB" id="A0A368VP16"/>
<organism evidence="1 2">
    <name type="scientific">Halopolyspora algeriensis</name>
    <dbReference type="NCBI Taxonomy" id="1500506"/>
    <lineage>
        <taxon>Bacteria</taxon>
        <taxon>Bacillati</taxon>
        <taxon>Actinomycetota</taxon>
        <taxon>Actinomycetes</taxon>
        <taxon>Actinomycetes incertae sedis</taxon>
        <taxon>Halopolyspora</taxon>
    </lineage>
</organism>
<comment type="caution">
    <text evidence="1">The sequence shown here is derived from an EMBL/GenBank/DDBJ whole genome shotgun (WGS) entry which is preliminary data.</text>
</comment>
<sequence>MQNYLRETVHAQAAHLRRQDALAATAERLRGRPEVPAEERNVVLDAIEDAHNERADQLGNRSTP</sequence>
<reference evidence="1 2" key="1">
    <citation type="submission" date="2018-07" db="EMBL/GenBank/DDBJ databases">
        <title>Genomic Encyclopedia of Type Strains, Phase III (KMG-III): the genomes of soil and plant-associated and newly described type strains.</title>
        <authorList>
            <person name="Whitman W."/>
        </authorList>
    </citation>
    <scope>NUCLEOTIDE SEQUENCE [LARGE SCALE GENOMIC DNA]</scope>
    <source>
        <strain evidence="1 2">CECT 8575</strain>
    </source>
</reference>
<gene>
    <name evidence="1" type="ORF">DFQ14_107149</name>
</gene>